<comment type="pathway">
    <text evidence="2">Lipid metabolism; bile acid biosynthesis.</text>
</comment>
<dbReference type="Gene3D" id="3.40.50.720">
    <property type="entry name" value="NAD(P)-binding Rossmann-like Domain"/>
    <property type="match status" value="1"/>
</dbReference>
<evidence type="ECO:0000256" key="33">
    <source>
        <dbReference type="ARBA" id="ARBA00078147"/>
    </source>
</evidence>
<organism evidence="46 47">
    <name type="scientific">Gallus gallus</name>
    <name type="common">Chicken</name>
    <dbReference type="NCBI Taxonomy" id="9031"/>
    <lineage>
        <taxon>Eukaryota</taxon>
        <taxon>Metazoa</taxon>
        <taxon>Chordata</taxon>
        <taxon>Craniata</taxon>
        <taxon>Vertebrata</taxon>
        <taxon>Euteleostomi</taxon>
        <taxon>Archelosauria</taxon>
        <taxon>Archosauria</taxon>
        <taxon>Dinosauria</taxon>
        <taxon>Saurischia</taxon>
        <taxon>Theropoda</taxon>
        <taxon>Coelurosauria</taxon>
        <taxon>Aves</taxon>
        <taxon>Neognathae</taxon>
        <taxon>Galloanserae</taxon>
        <taxon>Galliformes</taxon>
        <taxon>Phasianidae</taxon>
        <taxon>Phasianinae</taxon>
        <taxon>Gallus</taxon>
    </lineage>
</organism>
<dbReference type="EC" id="1.1.1.178" evidence="29"/>
<evidence type="ECO:0000256" key="12">
    <source>
        <dbReference type="ARBA" id="ARBA00050285"/>
    </source>
</evidence>
<evidence type="ECO:0000256" key="9">
    <source>
        <dbReference type="ARBA" id="ARBA00049381"/>
    </source>
</evidence>
<evidence type="ECO:0000256" key="38">
    <source>
        <dbReference type="ARBA" id="ARBA00081236"/>
    </source>
</evidence>
<dbReference type="EC" id="1.1.1.62" evidence="7"/>
<dbReference type="PRINTS" id="PR00080">
    <property type="entry name" value="SDRFAMILY"/>
</dbReference>
<evidence type="ECO:0000256" key="20">
    <source>
        <dbReference type="ARBA" id="ARBA00051831"/>
    </source>
</evidence>
<comment type="catalytic activity">
    <reaction evidence="16">
        <text>cortisol + NAD(+) = 11beta,17alpha-dihydroxypregn-4-ene-3,20,21-trione + NADH + H(+)</text>
        <dbReference type="Rhea" id="RHEA:42012"/>
        <dbReference type="ChEBI" id="CHEBI:15378"/>
        <dbReference type="ChEBI" id="CHEBI:17650"/>
        <dbReference type="ChEBI" id="CHEBI:57540"/>
        <dbReference type="ChEBI" id="CHEBI:57945"/>
        <dbReference type="ChEBI" id="CHEBI:78595"/>
    </reaction>
    <physiologicalReaction direction="left-to-right" evidence="16">
        <dbReference type="Rhea" id="RHEA:42013"/>
    </physiologicalReaction>
</comment>
<comment type="catalytic activity">
    <reaction evidence="26">
        <text>chenodeoxycholate + NAD(+) = 7-oxolithocholate + NADH + H(+)</text>
        <dbReference type="Rhea" id="RHEA:42036"/>
        <dbReference type="ChEBI" id="CHEBI:15378"/>
        <dbReference type="ChEBI" id="CHEBI:36234"/>
        <dbReference type="ChEBI" id="CHEBI:57540"/>
        <dbReference type="ChEBI" id="CHEBI:57945"/>
        <dbReference type="ChEBI" id="CHEBI:78605"/>
    </reaction>
    <physiologicalReaction direction="left-to-right" evidence="26">
        <dbReference type="Rhea" id="RHEA:42037"/>
    </physiologicalReaction>
</comment>
<comment type="catalytic activity">
    <reaction evidence="10">
        <text>a (3S)-3-hydroxyacyl-CoA + NAD(+) = a 3-oxoacyl-CoA + NADH + H(+)</text>
        <dbReference type="Rhea" id="RHEA:22432"/>
        <dbReference type="ChEBI" id="CHEBI:15378"/>
        <dbReference type="ChEBI" id="CHEBI:57318"/>
        <dbReference type="ChEBI" id="CHEBI:57540"/>
        <dbReference type="ChEBI" id="CHEBI:57945"/>
        <dbReference type="ChEBI" id="CHEBI:90726"/>
        <dbReference type="EC" id="1.1.1.35"/>
    </reaction>
    <physiologicalReaction direction="left-to-right" evidence="10">
        <dbReference type="Rhea" id="RHEA:22433"/>
    </physiologicalReaction>
    <physiologicalReaction direction="right-to-left" evidence="10">
        <dbReference type="Rhea" id="RHEA:22434"/>
    </physiologicalReaction>
</comment>
<evidence type="ECO:0000256" key="31">
    <source>
        <dbReference type="ARBA" id="ARBA00072938"/>
    </source>
</evidence>
<comment type="pathway">
    <text evidence="1">Steroid metabolism.</text>
</comment>
<comment type="catalytic activity">
    <reaction evidence="20">
        <text>ursodeoxycholate + NAD(+) = 7-oxolithocholate + NADH + H(+)</text>
        <dbReference type="Rhea" id="RHEA:42028"/>
        <dbReference type="ChEBI" id="CHEBI:15378"/>
        <dbReference type="ChEBI" id="CHEBI:57540"/>
        <dbReference type="ChEBI" id="CHEBI:57945"/>
        <dbReference type="ChEBI" id="CHEBI:78604"/>
        <dbReference type="ChEBI" id="CHEBI:78605"/>
    </reaction>
    <physiologicalReaction direction="left-to-right" evidence="20">
        <dbReference type="Rhea" id="RHEA:42029"/>
    </physiologicalReaction>
</comment>
<dbReference type="FunFam" id="3.40.50.720:FF:000215">
    <property type="entry name" value="3-hydroxyacyl-CoA dehydrogenase type-2"/>
    <property type="match status" value="1"/>
</dbReference>
<comment type="catalytic activity">
    <reaction evidence="23">
        <text>cortisone + NAD(+) = 17alpha-hydroxypregn-4-en-3,11,20-trione-21-al + NADH + H(+)</text>
        <dbReference type="Rhea" id="RHEA:42016"/>
        <dbReference type="ChEBI" id="CHEBI:15378"/>
        <dbReference type="ChEBI" id="CHEBI:16962"/>
        <dbReference type="ChEBI" id="CHEBI:57540"/>
        <dbReference type="ChEBI" id="CHEBI:57945"/>
        <dbReference type="ChEBI" id="CHEBI:78596"/>
    </reaction>
    <physiologicalReaction direction="left-to-right" evidence="23">
        <dbReference type="Rhea" id="RHEA:42017"/>
    </physiologicalReaction>
</comment>
<sequence>MAAPPPPPPPLPTGVPIPSPAAARLHSAPLCSTRQFSAPLGSSLLYSAILGSTRLLFALLGNSRLHSAPLDSTGHCSAPPTAPQLHQSPLSSFRLRPHSAPPGSARLSSCIPSPIPAHRPSVPPITFPLFMAPPISALLRSAPPATLRLLPPPPPTTIGPTMAALRSVKGMVALVTGGASGLGRATAERLVEQGARVVLLDLPSSQGAQLAAELGERCAFAPANVTSAEEVEAALALAKKTFGKLELTVNCAGVGIAVKTYNAKKDKVHELEDFQRVINVNLVGTFNVIRLSARLMSQNTPDPDGHRGLVVNTASVAAFEGQVGQAAYSASKGGIVGMTLPIARDLAPLGIRVVTIAPGLFSTPLLAGLPEKVRNFLGQQVPFPSRLGNPSEYAHLVQALAENPMINGEVVRLDGALRMQP</sequence>
<evidence type="ECO:0000256" key="1">
    <source>
        <dbReference type="ARBA" id="ARBA00004854"/>
    </source>
</evidence>
<evidence type="ECO:0000256" key="3">
    <source>
        <dbReference type="ARBA" id="ARBA00006484"/>
    </source>
</evidence>
<evidence type="ECO:0000256" key="25">
    <source>
        <dbReference type="ARBA" id="ARBA00052683"/>
    </source>
</evidence>
<evidence type="ECO:0000256" key="35">
    <source>
        <dbReference type="ARBA" id="ARBA00079624"/>
    </source>
</evidence>
<keyword evidence="47" id="KW-1185">Reference proteome</keyword>
<dbReference type="InterPro" id="IPR002347">
    <property type="entry name" value="SDR_fam"/>
</dbReference>
<comment type="catalytic activity">
    <reaction evidence="22">
        <text>5alpha-pregnan-20beta-ol-3-one + NAD(+) = 5alpha-pregnane-3,20-dione + NADH + H(+)</text>
        <dbReference type="Rhea" id="RHEA:42008"/>
        <dbReference type="ChEBI" id="CHEBI:15378"/>
        <dbReference type="ChEBI" id="CHEBI:28952"/>
        <dbReference type="ChEBI" id="CHEBI:57540"/>
        <dbReference type="ChEBI" id="CHEBI:57945"/>
        <dbReference type="ChEBI" id="CHEBI:78594"/>
    </reaction>
    <physiologicalReaction direction="left-to-right" evidence="22">
        <dbReference type="Rhea" id="RHEA:42009"/>
    </physiologicalReaction>
</comment>
<evidence type="ECO:0000256" key="24">
    <source>
        <dbReference type="ARBA" id="ARBA00052668"/>
    </source>
</evidence>
<comment type="catalytic activity">
    <reaction evidence="17">
        <text>(3S)-3-hydroxybutanoyl-CoA + NAD(+) = acetoacetyl-CoA + NADH + H(+)</text>
        <dbReference type="Rhea" id="RHEA:30799"/>
        <dbReference type="ChEBI" id="CHEBI:15378"/>
        <dbReference type="ChEBI" id="CHEBI:57286"/>
        <dbReference type="ChEBI" id="CHEBI:57316"/>
        <dbReference type="ChEBI" id="CHEBI:57540"/>
        <dbReference type="ChEBI" id="CHEBI:57945"/>
    </reaction>
    <physiologicalReaction direction="left-to-right" evidence="17">
        <dbReference type="Rhea" id="RHEA:30800"/>
    </physiologicalReaction>
    <physiologicalReaction direction="right-to-left" evidence="17">
        <dbReference type="Rhea" id="RHEA:30801"/>
    </physiologicalReaction>
</comment>
<dbReference type="PRINTS" id="PR00081">
    <property type="entry name" value="GDHRDH"/>
</dbReference>
<dbReference type="GO" id="GO:0008210">
    <property type="term" value="P:estrogen metabolic process"/>
    <property type="evidence" value="ECO:0000318"/>
    <property type="project" value="GO_Central"/>
</dbReference>
<evidence type="ECO:0000256" key="36">
    <source>
        <dbReference type="ARBA" id="ARBA00080198"/>
    </source>
</evidence>
<dbReference type="PROSITE" id="PS00061">
    <property type="entry name" value="ADH_SHORT"/>
    <property type="match status" value="1"/>
</dbReference>
<evidence type="ECO:0000256" key="19">
    <source>
        <dbReference type="ARBA" id="ARBA00051637"/>
    </source>
</evidence>
<evidence type="ECO:0000256" key="13">
    <source>
        <dbReference type="ARBA" id="ARBA00050365"/>
    </source>
</evidence>
<dbReference type="OrthoDB" id="1274115at2759"/>
<comment type="catalytic activity">
    <reaction evidence="13">
        <text>5alpha-androstane-3alpha,17beta-diol + NAD(+) = 17beta-hydroxy-5alpha-androstan-3-one + NADH + H(+)</text>
        <dbReference type="Rhea" id="RHEA:42004"/>
        <dbReference type="ChEBI" id="CHEBI:15378"/>
        <dbReference type="ChEBI" id="CHEBI:16330"/>
        <dbReference type="ChEBI" id="CHEBI:36713"/>
        <dbReference type="ChEBI" id="CHEBI:57540"/>
        <dbReference type="ChEBI" id="CHEBI:57945"/>
        <dbReference type="EC" id="1.1.1.53"/>
    </reaction>
    <physiologicalReaction direction="right-to-left" evidence="13">
        <dbReference type="Rhea" id="RHEA:42006"/>
    </physiologicalReaction>
</comment>
<evidence type="ECO:0000256" key="17">
    <source>
        <dbReference type="ARBA" id="ARBA00051004"/>
    </source>
</evidence>
<evidence type="ECO:0000256" key="11">
    <source>
        <dbReference type="ARBA" id="ARBA00050232"/>
    </source>
</evidence>
<comment type="pathway">
    <text evidence="8">Amino-acid degradation; L-isoleucine degradation.</text>
</comment>
<evidence type="ECO:0000256" key="41">
    <source>
        <dbReference type="ARBA" id="ARBA00082463"/>
    </source>
</evidence>
<comment type="catalytic activity">
    <reaction evidence="9">
        <text>17beta-estradiol + NAD(+) = estrone + NADH + H(+)</text>
        <dbReference type="Rhea" id="RHEA:24612"/>
        <dbReference type="ChEBI" id="CHEBI:15378"/>
        <dbReference type="ChEBI" id="CHEBI:16469"/>
        <dbReference type="ChEBI" id="CHEBI:17263"/>
        <dbReference type="ChEBI" id="CHEBI:57540"/>
        <dbReference type="ChEBI" id="CHEBI:57945"/>
        <dbReference type="EC" id="1.1.1.62"/>
    </reaction>
    <physiologicalReaction direction="left-to-right" evidence="9">
        <dbReference type="Rhea" id="RHEA:24613"/>
    </physiologicalReaction>
</comment>
<evidence type="ECO:0000256" key="43">
    <source>
        <dbReference type="ARBA" id="ARBA00083663"/>
    </source>
</evidence>
<dbReference type="GO" id="GO:0047044">
    <property type="term" value="F:androstan-3-alpha,17-beta-diol dehydrogenase (NAD+) activity"/>
    <property type="evidence" value="ECO:0007669"/>
    <property type="project" value="UniProtKB-EC"/>
</dbReference>
<dbReference type="Proteomes" id="UP000000539">
    <property type="component" value="Unassembled WGS sequence"/>
</dbReference>
<dbReference type="AlphaFoldDB" id="A0A8V0X2T8"/>
<dbReference type="GO" id="GO:0003857">
    <property type="term" value="F:(3S)-3-hydroxyacyl-CoA dehydrogenase (NAD+) activity"/>
    <property type="evidence" value="ECO:0007669"/>
    <property type="project" value="UniProtKB-EC"/>
</dbReference>
<dbReference type="GO" id="GO:0047015">
    <property type="term" value="F:3-hydroxy-2-methylbutyryl-CoA dehydrogenase activity"/>
    <property type="evidence" value="ECO:0007669"/>
    <property type="project" value="UniProtKB-EC"/>
</dbReference>
<evidence type="ECO:0000256" key="4">
    <source>
        <dbReference type="ARBA" id="ARBA00013000"/>
    </source>
</evidence>
<comment type="catalytic activity">
    <reaction evidence="18">
        <text>(3S)-hydroxyhexadecanoyl-CoA + NAD(+) = 3-oxohexadecanoyl-CoA + NADH + H(+)</text>
        <dbReference type="Rhea" id="RHEA:31159"/>
        <dbReference type="ChEBI" id="CHEBI:15378"/>
        <dbReference type="ChEBI" id="CHEBI:57349"/>
        <dbReference type="ChEBI" id="CHEBI:57540"/>
        <dbReference type="ChEBI" id="CHEBI:57945"/>
        <dbReference type="ChEBI" id="CHEBI:62613"/>
    </reaction>
    <physiologicalReaction direction="left-to-right" evidence="18">
        <dbReference type="Rhea" id="RHEA:31160"/>
    </physiologicalReaction>
    <physiologicalReaction direction="right-to-left" evidence="18">
        <dbReference type="Rhea" id="RHEA:31161"/>
    </physiologicalReaction>
</comment>
<evidence type="ECO:0000256" key="2">
    <source>
        <dbReference type="ARBA" id="ARBA00004860"/>
    </source>
</evidence>
<dbReference type="Pfam" id="PF00106">
    <property type="entry name" value="adh_short"/>
    <property type="match status" value="1"/>
</dbReference>
<keyword evidence="48" id="KW-1267">Proteomics identification</keyword>
<accession>A0A8V0X2T8</accession>
<evidence type="ECO:0000313" key="46">
    <source>
        <dbReference type="Ensembl" id="ENSGALP00010000393.1"/>
    </source>
</evidence>
<evidence type="ECO:0000256" key="6">
    <source>
        <dbReference type="ARBA" id="ARBA00024071"/>
    </source>
</evidence>
<comment type="subunit">
    <text evidence="27">Homotetramer. Component of mitochondrial ribonuclease P, a complex composed of TRMT10C/MRPP1, HSD17B10/MRPP2 and PRORP/MRPP3. Interacts with TRMT10C/MRPP1; forming the MRPP1-MRPP2 subcomplex of the mitochondrial ribonuclease P complex.</text>
</comment>
<evidence type="ECO:0000256" key="37">
    <source>
        <dbReference type="ARBA" id="ARBA00080687"/>
    </source>
</evidence>
<evidence type="ECO:0000256" key="18">
    <source>
        <dbReference type="ARBA" id="ARBA00051324"/>
    </source>
</evidence>
<evidence type="ECO:0000256" key="30">
    <source>
        <dbReference type="ARBA" id="ARBA00066822"/>
    </source>
</evidence>
<name>A0A8V0X2T8_CHICK</name>
<evidence type="ECO:0000256" key="22">
    <source>
        <dbReference type="ARBA" id="ARBA00052095"/>
    </source>
</evidence>
<evidence type="ECO:0000256" key="7">
    <source>
        <dbReference type="ARBA" id="ARBA00024072"/>
    </source>
</evidence>
<protein>
    <recommendedName>
        <fullName evidence="31">3-hydroxyacyl-CoA dehydrogenase type-2</fullName>
        <ecNumber evidence="28">1.1.1.159</ecNumber>
        <ecNumber evidence="29">1.1.1.178</ecNumber>
        <ecNumber evidence="30">1.1.1.239</ecNumber>
        <ecNumber evidence="4">1.1.1.35</ecNumber>
        <ecNumber evidence="6">1.1.1.53</ecNumber>
        <ecNumber evidence="7">1.1.1.62</ecNumber>
    </recommendedName>
    <alternativeName>
        <fullName evidence="36">17-beta-estradiol 17-dehydrogenase</fullName>
    </alternativeName>
    <alternativeName>
        <fullName evidence="33">2-methyl-3-hydroxybutyryl-CoA dehydrogenase</fullName>
    </alternativeName>
    <alternativeName>
        <fullName evidence="32">3-alpha-(17-beta)-hydroxysteroid dehydrogenase (NAD(+))</fullName>
    </alternativeName>
    <alternativeName>
        <fullName evidence="41">3-hydroxy-2-methylbutyryl-CoA dehydrogenase</fullName>
    </alternativeName>
    <alternativeName>
        <fullName evidence="39">3-hydroxyacyl-CoA dehydrogenase type II</fullName>
    </alternativeName>
    <alternativeName>
        <fullName evidence="37">3alpha(or 20beta)-hydroxysteroid dehydrogenase</fullName>
    </alternativeName>
    <alternativeName>
        <fullName evidence="43">7-alpha-hydroxysteroid dehydrogenase</fullName>
    </alternativeName>
    <alternativeName>
        <fullName evidence="42">Endoplasmic reticulum-associated amyloid beta-peptide-binding protein</fullName>
    </alternativeName>
    <alternativeName>
        <fullName evidence="40">Mitochondrial ribonuclease P protein 2</fullName>
    </alternativeName>
    <alternativeName>
        <fullName evidence="34">Short chain dehydrogenase/reductase family 5C member 1</fullName>
    </alternativeName>
    <alternativeName>
        <fullName evidence="38">Short-chain type dehydrogenase/reductase XH98G2</fullName>
    </alternativeName>
    <alternativeName>
        <fullName evidence="35">Type II HADH</fullName>
    </alternativeName>
</protein>
<dbReference type="GO" id="GO:0005739">
    <property type="term" value="C:mitochondrion"/>
    <property type="evidence" value="ECO:0000318"/>
    <property type="project" value="GO_Central"/>
</dbReference>
<dbReference type="InterPro" id="IPR020904">
    <property type="entry name" value="Sc_DH/Rdtase_CS"/>
</dbReference>
<dbReference type="GlyGen" id="A0A8V0X2T8">
    <property type="glycosylation" value="1 site"/>
</dbReference>
<evidence type="ECO:0000256" key="34">
    <source>
        <dbReference type="ARBA" id="ARBA00078708"/>
    </source>
</evidence>
<reference evidence="46" key="2">
    <citation type="submission" date="2025-09" db="UniProtKB">
        <authorList>
            <consortium name="Ensembl"/>
        </authorList>
    </citation>
    <scope>IDENTIFICATION</scope>
    <source>
        <strain evidence="46">broiler</strain>
    </source>
</reference>
<reference evidence="46" key="1">
    <citation type="submission" date="2025-08" db="UniProtKB">
        <authorList>
            <consortium name="Ensembl"/>
        </authorList>
    </citation>
    <scope>IDENTIFICATION</scope>
    <source>
        <strain evidence="46">broiler</strain>
    </source>
</reference>
<evidence type="ECO:0000256" key="40">
    <source>
        <dbReference type="ARBA" id="ARBA00082399"/>
    </source>
</evidence>
<evidence type="ECO:0000256" key="44">
    <source>
        <dbReference type="RuleBase" id="RU000363"/>
    </source>
</evidence>
<evidence type="ECO:0000256" key="26">
    <source>
        <dbReference type="ARBA" id="ARBA00052975"/>
    </source>
</evidence>
<dbReference type="Ensembl" id="ENSGALT00010000706.1">
    <property type="protein sequence ID" value="ENSGALP00010000393.1"/>
    <property type="gene ID" value="ENSGALG00010000367.1"/>
</dbReference>
<dbReference type="PANTHER" id="PTHR43658:SF8">
    <property type="entry name" value="17-BETA-HYDROXYSTEROID DEHYDROGENASE 14-RELATED"/>
    <property type="match status" value="1"/>
</dbReference>
<dbReference type="PANTHER" id="PTHR43658">
    <property type="entry name" value="SHORT-CHAIN DEHYDROGENASE/REDUCTASE"/>
    <property type="match status" value="1"/>
</dbReference>
<dbReference type="GeneTree" id="ENSGT00940000155170"/>
<dbReference type="CDD" id="cd05371">
    <property type="entry name" value="HSD10-like_SDR_c"/>
    <property type="match status" value="1"/>
</dbReference>
<evidence type="ECO:0000256" key="15">
    <source>
        <dbReference type="ARBA" id="ARBA00050867"/>
    </source>
</evidence>
<comment type="similarity">
    <text evidence="3 44">Belongs to the short-chain dehydrogenases/reductases (SDR) family.</text>
</comment>
<evidence type="ECO:0000256" key="29">
    <source>
        <dbReference type="ARBA" id="ARBA00066638"/>
    </source>
</evidence>
<dbReference type="EC" id="1.1.1.35" evidence="4"/>
<proteinExistence type="evidence at protein level"/>
<dbReference type="GO" id="GO:0008709">
    <property type="term" value="F:cholate 7-alpha-dehydrogenase (NAD+) activity"/>
    <property type="evidence" value="ECO:0007669"/>
    <property type="project" value="UniProtKB-EC"/>
</dbReference>
<dbReference type="EC" id="1.1.1.239" evidence="30"/>
<evidence type="ECO:0007829" key="48">
    <source>
        <dbReference type="PeptideAtlas" id="A0A8V0X2T8"/>
    </source>
</evidence>
<dbReference type="SMART" id="SM00822">
    <property type="entry name" value="PKS_KR"/>
    <property type="match status" value="1"/>
</dbReference>
<evidence type="ECO:0000256" key="27">
    <source>
        <dbReference type="ARBA" id="ARBA00065251"/>
    </source>
</evidence>
<comment type="catalytic activity">
    <reaction evidence="12">
        <text>3alpha-hydroxy-5alpha-pregnan-20-one + NAD(+) = 5alpha-pregnane-3,20-dione + NADH + H(+)</text>
        <dbReference type="Rhea" id="RHEA:41980"/>
        <dbReference type="ChEBI" id="CHEBI:15378"/>
        <dbReference type="ChEBI" id="CHEBI:28952"/>
        <dbReference type="ChEBI" id="CHEBI:50169"/>
        <dbReference type="ChEBI" id="CHEBI:57540"/>
        <dbReference type="ChEBI" id="CHEBI:57945"/>
    </reaction>
    <physiologicalReaction direction="left-to-right" evidence="12">
        <dbReference type="Rhea" id="RHEA:41981"/>
    </physiologicalReaction>
</comment>
<dbReference type="GO" id="GO:0006631">
    <property type="term" value="P:fatty acid metabolic process"/>
    <property type="evidence" value="ECO:0000318"/>
    <property type="project" value="GO_Central"/>
</dbReference>
<evidence type="ECO:0000313" key="47">
    <source>
        <dbReference type="Proteomes" id="UP000000539"/>
    </source>
</evidence>
<evidence type="ECO:0000256" key="16">
    <source>
        <dbReference type="ARBA" id="ARBA00050927"/>
    </source>
</evidence>
<comment type="catalytic activity">
    <reaction evidence="25">
        <text>(3S)-hydroxyoctanoyl-CoA + NAD(+) = 3-oxooctanoyl-CoA + NADH + H(+)</text>
        <dbReference type="Rhea" id="RHEA:31195"/>
        <dbReference type="ChEBI" id="CHEBI:15378"/>
        <dbReference type="ChEBI" id="CHEBI:57540"/>
        <dbReference type="ChEBI" id="CHEBI:57945"/>
        <dbReference type="ChEBI" id="CHEBI:62617"/>
        <dbReference type="ChEBI" id="CHEBI:62619"/>
    </reaction>
    <physiologicalReaction direction="left-to-right" evidence="25">
        <dbReference type="Rhea" id="RHEA:31196"/>
    </physiologicalReaction>
    <physiologicalReaction direction="right-to-left" evidence="25">
        <dbReference type="Rhea" id="RHEA:31197"/>
    </physiologicalReaction>
</comment>
<evidence type="ECO:0000259" key="45">
    <source>
        <dbReference type="SMART" id="SM00822"/>
    </source>
</evidence>
<dbReference type="SUPFAM" id="SSF51735">
    <property type="entry name" value="NAD(P)-binding Rossmann-fold domains"/>
    <property type="match status" value="1"/>
</dbReference>
<comment type="catalytic activity">
    <reaction evidence="11">
        <text>testosterone + NAD(+) = androst-4-ene-3,17-dione + NADH + H(+)</text>
        <dbReference type="Rhea" id="RHEA:14929"/>
        <dbReference type="ChEBI" id="CHEBI:15378"/>
        <dbReference type="ChEBI" id="CHEBI:16422"/>
        <dbReference type="ChEBI" id="CHEBI:17347"/>
        <dbReference type="ChEBI" id="CHEBI:57540"/>
        <dbReference type="ChEBI" id="CHEBI:57945"/>
        <dbReference type="EC" id="1.1.1.239"/>
    </reaction>
    <physiologicalReaction direction="left-to-right" evidence="11">
        <dbReference type="Rhea" id="RHEA:14930"/>
    </physiologicalReaction>
</comment>
<keyword evidence="5" id="KW-0560">Oxidoreductase</keyword>
<evidence type="ECO:0000256" key="39">
    <source>
        <dbReference type="ARBA" id="ARBA00082293"/>
    </source>
</evidence>
<feature type="domain" description="Ketoreductase" evidence="45">
    <location>
        <begin position="171"/>
        <end position="364"/>
    </location>
</feature>
<dbReference type="FunCoup" id="A0A8V0X2T8">
    <property type="interactions" value="1756"/>
</dbReference>
<dbReference type="EC" id="1.1.1.53" evidence="6"/>
<evidence type="ECO:0000256" key="23">
    <source>
        <dbReference type="ARBA" id="ARBA00052417"/>
    </source>
</evidence>
<comment type="catalytic activity">
    <reaction evidence="19">
        <text>3beta,7beta-dihydroxy-5beta-cholan-24-oate + NAD(+) = 3beta-hydroxy-7-oxo-5beta-cholan-24-oate + NADH + H(+)</text>
        <dbReference type="Rhea" id="RHEA:42024"/>
        <dbReference type="ChEBI" id="CHEBI:15378"/>
        <dbReference type="ChEBI" id="CHEBI:57540"/>
        <dbReference type="ChEBI" id="CHEBI:57945"/>
        <dbReference type="ChEBI" id="CHEBI:78602"/>
        <dbReference type="ChEBI" id="CHEBI:78603"/>
    </reaction>
    <physiologicalReaction direction="left-to-right" evidence="19">
        <dbReference type="Rhea" id="RHEA:42025"/>
    </physiologicalReaction>
</comment>
<dbReference type="InterPro" id="IPR057326">
    <property type="entry name" value="KR_dom"/>
</dbReference>
<evidence type="ECO:0000256" key="21">
    <source>
        <dbReference type="ARBA" id="ARBA00051839"/>
    </source>
</evidence>
<dbReference type="GO" id="GO:0008209">
    <property type="term" value="P:androgen metabolic process"/>
    <property type="evidence" value="ECO:0000318"/>
    <property type="project" value="GO_Central"/>
</dbReference>
<comment type="catalytic activity">
    <reaction evidence="24">
        <text>11-dehydrocorticosterone + NAD(+) = pregn-4-ene-3,11,20,21-tetraone + NADH + H(+)</text>
        <dbReference type="Rhea" id="RHEA:42020"/>
        <dbReference type="ChEBI" id="CHEBI:15378"/>
        <dbReference type="ChEBI" id="CHEBI:57540"/>
        <dbReference type="ChEBI" id="CHEBI:57945"/>
        <dbReference type="ChEBI" id="CHEBI:78600"/>
        <dbReference type="ChEBI" id="CHEBI:78601"/>
    </reaction>
    <physiologicalReaction direction="left-to-right" evidence="24">
        <dbReference type="Rhea" id="RHEA:42021"/>
    </physiologicalReaction>
</comment>
<comment type="catalytic activity">
    <reaction evidence="21">
        <text>(2S,3S)-3-hydroxy-2-methylbutanoyl-CoA + NAD(+) = 2-methyl-3-oxobutanoyl-CoA + NADH + H(+)</text>
        <dbReference type="Rhea" id="RHEA:13281"/>
        <dbReference type="ChEBI" id="CHEBI:15378"/>
        <dbReference type="ChEBI" id="CHEBI:57312"/>
        <dbReference type="ChEBI" id="CHEBI:57335"/>
        <dbReference type="ChEBI" id="CHEBI:57540"/>
        <dbReference type="ChEBI" id="CHEBI:57945"/>
        <dbReference type="EC" id="1.1.1.178"/>
    </reaction>
    <physiologicalReaction direction="left-to-right" evidence="21">
        <dbReference type="Rhea" id="RHEA:13282"/>
    </physiologicalReaction>
</comment>
<comment type="catalytic activity">
    <reaction evidence="15">
        <text>cholate + NAD(+) = 3alpha,12alpha-dihydroxy-7-oxo-5beta-cholanate + NADH + H(+)</text>
        <dbReference type="Rhea" id="RHEA:19409"/>
        <dbReference type="ChEBI" id="CHEBI:11893"/>
        <dbReference type="ChEBI" id="CHEBI:15378"/>
        <dbReference type="ChEBI" id="CHEBI:29747"/>
        <dbReference type="ChEBI" id="CHEBI:57540"/>
        <dbReference type="ChEBI" id="CHEBI:57945"/>
        <dbReference type="EC" id="1.1.1.159"/>
    </reaction>
    <physiologicalReaction direction="left-to-right" evidence="15">
        <dbReference type="Rhea" id="RHEA:19410"/>
    </physiologicalReaction>
</comment>
<gene>
    <name evidence="46" type="primary">HSD17B10</name>
</gene>
<evidence type="ECO:0000256" key="32">
    <source>
        <dbReference type="ARBA" id="ARBA00077243"/>
    </source>
</evidence>
<dbReference type="InterPro" id="IPR036291">
    <property type="entry name" value="NAD(P)-bd_dom_sf"/>
</dbReference>
<evidence type="ECO:0000256" key="14">
    <source>
        <dbReference type="ARBA" id="ARBA00050435"/>
    </source>
</evidence>
<dbReference type="GO" id="GO:0047035">
    <property type="term" value="F:testosterone dehydrogenase (NAD+) activity"/>
    <property type="evidence" value="ECO:0007669"/>
    <property type="project" value="UniProtKB-EC"/>
</dbReference>
<evidence type="ECO:0000256" key="10">
    <source>
        <dbReference type="ARBA" id="ARBA00050141"/>
    </source>
</evidence>
<comment type="catalytic activity">
    <reaction evidence="14">
        <text>17beta-hydroxy-5alpha-androstan-3-one + NAD(+) = 5alpha-androstan-3,17-dione + NADH + H(+)</text>
        <dbReference type="Rhea" id="RHEA:41992"/>
        <dbReference type="ChEBI" id="CHEBI:15378"/>
        <dbReference type="ChEBI" id="CHEBI:15994"/>
        <dbReference type="ChEBI" id="CHEBI:16330"/>
        <dbReference type="ChEBI" id="CHEBI:57540"/>
        <dbReference type="ChEBI" id="CHEBI:57945"/>
    </reaction>
    <physiologicalReaction direction="left-to-right" evidence="14">
        <dbReference type="Rhea" id="RHEA:41993"/>
    </physiologicalReaction>
</comment>
<evidence type="ECO:0000256" key="42">
    <source>
        <dbReference type="ARBA" id="ARBA00083307"/>
    </source>
</evidence>
<dbReference type="EC" id="1.1.1.159" evidence="28"/>
<evidence type="ECO:0000256" key="8">
    <source>
        <dbReference type="ARBA" id="ARBA00037895"/>
    </source>
</evidence>
<evidence type="ECO:0000256" key="5">
    <source>
        <dbReference type="ARBA" id="ARBA00023002"/>
    </source>
</evidence>
<dbReference type="GO" id="GO:0004303">
    <property type="term" value="F:estradiol 17-beta-dehydrogenase [NAD(P)+] activity"/>
    <property type="evidence" value="ECO:0000318"/>
    <property type="project" value="GO_Central"/>
</dbReference>
<evidence type="ECO:0000256" key="28">
    <source>
        <dbReference type="ARBA" id="ARBA00066617"/>
    </source>
</evidence>